<dbReference type="InterPro" id="IPR024072">
    <property type="entry name" value="DHFR-like_dom_sf"/>
</dbReference>
<feature type="domain" description="Bacterial bifunctional deaminase-reductase C-terminal" evidence="4">
    <location>
        <begin position="120"/>
        <end position="230"/>
    </location>
</feature>
<dbReference type="GO" id="GO:0008703">
    <property type="term" value="F:5-amino-6-(5-phosphoribosylamino)uracil reductase activity"/>
    <property type="evidence" value="ECO:0007669"/>
    <property type="project" value="InterPro"/>
</dbReference>
<name>A0A9D2TG19_9FIRM</name>
<dbReference type="Proteomes" id="UP000823863">
    <property type="component" value="Unassembled WGS sequence"/>
</dbReference>
<dbReference type="AlphaFoldDB" id="A0A9D2TG19"/>
<dbReference type="Pfam" id="PF01872">
    <property type="entry name" value="RibD_C"/>
    <property type="match status" value="1"/>
</dbReference>
<keyword evidence="3" id="KW-0560">Oxidoreductase</keyword>
<evidence type="ECO:0000256" key="2">
    <source>
        <dbReference type="ARBA" id="ARBA00022857"/>
    </source>
</evidence>
<dbReference type="EMBL" id="DWWB01000082">
    <property type="protein sequence ID" value="HJC67736.1"/>
    <property type="molecule type" value="Genomic_DNA"/>
</dbReference>
<evidence type="ECO:0000313" key="5">
    <source>
        <dbReference type="EMBL" id="HJC67736.1"/>
    </source>
</evidence>
<dbReference type="Gene3D" id="3.40.430.10">
    <property type="entry name" value="Dihydrofolate Reductase, subunit A"/>
    <property type="match status" value="1"/>
</dbReference>
<dbReference type="GO" id="GO:0009231">
    <property type="term" value="P:riboflavin biosynthetic process"/>
    <property type="evidence" value="ECO:0007669"/>
    <property type="project" value="InterPro"/>
</dbReference>
<dbReference type="PANTHER" id="PTHR38011:SF7">
    <property type="entry name" value="2,5-DIAMINO-6-RIBOSYLAMINO-4(3H)-PYRIMIDINONE 5'-PHOSPHATE REDUCTASE"/>
    <property type="match status" value="1"/>
</dbReference>
<reference evidence="5" key="2">
    <citation type="submission" date="2021-04" db="EMBL/GenBank/DDBJ databases">
        <authorList>
            <person name="Gilroy R."/>
        </authorList>
    </citation>
    <scope>NUCLEOTIDE SEQUENCE</scope>
    <source>
        <strain evidence="5">CHK198-12963</strain>
    </source>
</reference>
<evidence type="ECO:0000256" key="1">
    <source>
        <dbReference type="ARBA" id="ARBA00005104"/>
    </source>
</evidence>
<dbReference type="InterPro" id="IPR050765">
    <property type="entry name" value="Riboflavin_Biosynth_HTPR"/>
</dbReference>
<evidence type="ECO:0000259" key="4">
    <source>
        <dbReference type="Pfam" id="PF01872"/>
    </source>
</evidence>
<proteinExistence type="predicted"/>
<dbReference type="PANTHER" id="PTHR38011">
    <property type="entry name" value="DIHYDROFOLATE REDUCTASE FAMILY PROTEIN (AFU_ORTHOLOGUE AFUA_8G06820)"/>
    <property type="match status" value="1"/>
</dbReference>
<dbReference type="InterPro" id="IPR002734">
    <property type="entry name" value="RibDG_C"/>
</dbReference>
<gene>
    <name evidence="5" type="ORF">H9931_13675</name>
</gene>
<reference evidence="5" key="1">
    <citation type="journal article" date="2021" name="PeerJ">
        <title>Extensive microbial diversity within the chicken gut microbiome revealed by metagenomics and culture.</title>
        <authorList>
            <person name="Gilroy R."/>
            <person name="Ravi A."/>
            <person name="Getino M."/>
            <person name="Pursley I."/>
            <person name="Horton D.L."/>
            <person name="Alikhan N.F."/>
            <person name="Baker D."/>
            <person name="Gharbi K."/>
            <person name="Hall N."/>
            <person name="Watson M."/>
            <person name="Adriaenssens E.M."/>
            <person name="Foster-Nyarko E."/>
            <person name="Jarju S."/>
            <person name="Secka A."/>
            <person name="Antonio M."/>
            <person name="Oren A."/>
            <person name="Chaudhuri R.R."/>
            <person name="La Ragione R."/>
            <person name="Hildebrand F."/>
            <person name="Pallen M.J."/>
        </authorList>
    </citation>
    <scope>NUCLEOTIDE SEQUENCE</scope>
    <source>
        <strain evidence="5">CHK198-12963</strain>
    </source>
</reference>
<evidence type="ECO:0000313" key="6">
    <source>
        <dbReference type="Proteomes" id="UP000823863"/>
    </source>
</evidence>
<organism evidence="5 6">
    <name type="scientific">Candidatus Enterocloster excrementigallinarum</name>
    <dbReference type="NCBI Taxonomy" id="2838558"/>
    <lineage>
        <taxon>Bacteria</taxon>
        <taxon>Bacillati</taxon>
        <taxon>Bacillota</taxon>
        <taxon>Clostridia</taxon>
        <taxon>Lachnospirales</taxon>
        <taxon>Lachnospiraceae</taxon>
        <taxon>Enterocloster</taxon>
    </lineage>
</organism>
<comment type="pathway">
    <text evidence="1">Cofactor biosynthesis; riboflavin biosynthesis.</text>
</comment>
<comment type="caution">
    <text evidence="5">The sequence shown here is derived from an EMBL/GenBank/DDBJ whole genome shotgun (WGS) entry which is preliminary data.</text>
</comment>
<dbReference type="SUPFAM" id="SSF53597">
    <property type="entry name" value="Dihydrofolate reductase-like"/>
    <property type="match status" value="1"/>
</dbReference>
<protein>
    <submittedName>
        <fullName evidence="5">RibD family protein</fullName>
    </submittedName>
</protein>
<sequence>MKRPYVICHILSALNGRISGPFMGTAAALPAAGAYGSLRAELESEAWLYGTTTTKEFTGFQKPDLMEGAEASGARPAAEEDFVAAHEEKFYYVSIDTRGEIGWESSKMKRGGKTAHVIEVLTGDTPEDYRAYLRRNGISYIQAGDHELDCRAALEKLYQLFGIHRLLICGGGQADWTFLDQGMMDELSLVLAPAADGSRGPSVFDSCEESESGRAAQFQLKEVKQLEGGVLWLRYQVKGDS</sequence>
<keyword evidence="2" id="KW-0521">NADP</keyword>
<evidence type="ECO:0000256" key="3">
    <source>
        <dbReference type="ARBA" id="ARBA00023002"/>
    </source>
</evidence>
<accession>A0A9D2TG19</accession>